<reference evidence="2" key="1">
    <citation type="journal article" date="2022" name="Int. J. Syst. Evol. Microbiol.">
        <title>Anaeromyxobacter oryzae sp. nov., Anaeromyxobacter diazotrophicus sp. nov. and Anaeromyxobacter paludicola sp. nov., isolated from paddy soils.</title>
        <authorList>
            <person name="Itoh H."/>
            <person name="Xu Z."/>
            <person name="Mise K."/>
            <person name="Masuda Y."/>
            <person name="Ushijima N."/>
            <person name="Hayakawa C."/>
            <person name="Shiratori Y."/>
            <person name="Senoo K."/>
        </authorList>
    </citation>
    <scope>NUCLEOTIDE SEQUENCE [LARGE SCALE GENOMIC DNA]</scope>
    <source>
        <strain evidence="2">Red630</strain>
    </source>
</reference>
<keyword evidence="2" id="KW-1185">Reference proteome</keyword>
<dbReference type="EMBL" id="AP025592">
    <property type="protein sequence ID" value="BDG09896.1"/>
    <property type="molecule type" value="Genomic_DNA"/>
</dbReference>
<protein>
    <submittedName>
        <fullName evidence="1">Uncharacterized protein</fullName>
    </submittedName>
</protein>
<gene>
    <name evidence="1" type="ORF">AMPC_30090</name>
</gene>
<dbReference type="Proteomes" id="UP001162734">
    <property type="component" value="Chromosome"/>
</dbReference>
<evidence type="ECO:0000313" key="1">
    <source>
        <dbReference type="EMBL" id="BDG09896.1"/>
    </source>
</evidence>
<dbReference type="RefSeq" id="WP_248342295.1">
    <property type="nucleotide sequence ID" value="NZ_AP025592.1"/>
</dbReference>
<proteinExistence type="predicted"/>
<organism evidence="1 2">
    <name type="scientific">Anaeromyxobacter paludicola</name>
    <dbReference type="NCBI Taxonomy" id="2918171"/>
    <lineage>
        <taxon>Bacteria</taxon>
        <taxon>Pseudomonadati</taxon>
        <taxon>Myxococcota</taxon>
        <taxon>Myxococcia</taxon>
        <taxon>Myxococcales</taxon>
        <taxon>Cystobacterineae</taxon>
        <taxon>Anaeromyxobacteraceae</taxon>
        <taxon>Anaeromyxobacter</taxon>
    </lineage>
</organism>
<accession>A0ABM7XDE2</accession>
<name>A0ABM7XDE2_9BACT</name>
<evidence type="ECO:0000313" key="2">
    <source>
        <dbReference type="Proteomes" id="UP001162734"/>
    </source>
</evidence>
<sequence>MPLFSKRLPHLFPRKDLVTLVAPTYAAAMSVDEEEARERLALALAAPELLEDLHWGISEALFDQQGPRTSEDALLDRIAKAMQERGGKVKAAAAGPALSAVLVRVNLELGLAPEALRATLQSEKGSAALDAGLRELGAHLVKSLLR</sequence>